<comment type="caution">
    <text evidence="5">The sequence shown here is derived from an EMBL/GenBank/DDBJ whole genome shotgun (WGS) entry which is preliminary data.</text>
</comment>
<dbReference type="GO" id="GO:0017174">
    <property type="term" value="F:glycine N-methyltransferase activity"/>
    <property type="evidence" value="ECO:0007669"/>
    <property type="project" value="InterPro"/>
</dbReference>
<dbReference type="PANTHER" id="PTHR16458">
    <property type="entry name" value="GLYCINE N-METHYLTRANSFERASE"/>
    <property type="match status" value="1"/>
</dbReference>
<dbReference type="GO" id="GO:0046498">
    <property type="term" value="P:S-adenosylhomocysteine metabolic process"/>
    <property type="evidence" value="ECO:0007669"/>
    <property type="project" value="TreeGrafter"/>
</dbReference>
<dbReference type="InterPro" id="IPR014369">
    <property type="entry name" value="Gly/Sar_N_MeTrfase"/>
</dbReference>
<evidence type="ECO:0000256" key="3">
    <source>
        <dbReference type="ARBA" id="ARBA00022691"/>
    </source>
</evidence>
<protein>
    <submittedName>
        <fullName evidence="5">Class I SAM-dependent methyltransferase</fullName>
    </submittedName>
</protein>
<dbReference type="SUPFAM" id="SSF53335">
    <property type="entry name" value="S-adenosyl-L-methionine-dependent methyltransferases"/>
    <property type="match status" value="1"/>
</dbReference>
<evidence type="ECO:0000256" key="2">
    <source>
        <dbReference type="ARBA" id="ARBA00022679"/>
    </source>
</evidence>
<dbReference type="STRING" id="1776384.GCA_900086585_03396"/>
<dbReference type="GO" id="GO:0006111">
    <property type="term" value="P:regulation of gluconeogenesis"/>
    <property type="evidence" value="ECO:0007669"/>
    <property type="project" value="TreeGrafter"/>
</dbReference>
<keyword evidence="3" id="KW-0949">S-adenosyl-L-methionine</keyword>
<dbReference type="GO" id="GO:0032259">
    <property type="term" value="P:methylation"/>
    <property type="evidence" value="ECO:0007669"/>
    <property type="project" value="UniProtKB-KW"/>
</dbReference>
<evidence type="ECO:0000256" key="1">
    <source>
        <dbReference type="ARBA" id="ARBA00022603"/>
    </source>
</evidence>
<proteinExistence type="predicted"/>
<dbReference type="AlphaFoldDB" id="A0A415E870"/>
<sequence length="247" mass="28960">MKDTYEKFAFDYDEFGSIESYLGDEKNFFSRLFNEHNVKTVLDCACGTGQHVYMLSQLGYQVWGSDYSQSMLKMAEKNLSARGYEIPLKQCDFRYLEKEFDDRFDAIVCLTTSLPHLHTDEDLLLAIRSMKNRLKENGLLIFTSGTTDYTLSLSPIEVVINREDFSRIFVKAHDDRFQTIHIIDLYHSLQRMEENQYDIVYRILLDNDYRRLLSQAGFTDIKIYGDYDRNPYDAGSMRLIVIAKQTN</sequence>
<keyword evidence="1 5" id="KW-0489">Methyltransferase</keyword>
<accession>A0A415E870</accession>
<dbReference type="InterPro" id="IPR029063">
    <property type="entry name" value="SAM-dependent_MTases_sf"/>
</dbReference>
<dbReference type="InterPro" id="IPR041698">
    <property type="entry name" value="Methyltransf_25"/>
</dbReference>
<reference evidence="5 6" key="1">
    <citation type="submission" date="2018-08" db="EMBL/GenBank/DDBJ databases">
        <title>A genome reference for cultivated species of the human gut microbiota.</title>
        <authorList>
            <person name="Zou Y."/>
            <person name="Xue W."/>
            <person name="Luo G."/>
        </authorList>
    </citation>
    <scope>NUCLEOTIDE SEQUENCE [LARGE SCALE GENOMIC DNA]</scope>
    <source>
        <strain evidence="5 6">AM07-24</strain>
    </source>
</reference>
<dbReference type="GO" id="GO:0042802">
    <property type="term" value="F:identical protein binding"/>
    <property type="evidence" value="ECO:0007669"/>
    <property type="project" value="TreeGrafter"/>
</dbReference>
<dbReference type="GO" id="GO:0006730">
    <property type="term" value="P:one-carbon metabolic process"/>
    <property type="evidence" value="ECO:0007669"/>
    <property type="project" value="TreeGrafter"/>
</dbReference>
<keyword evidence="2 5" id="KW-0808">Transferase</keyword>
<dbReference type="GO" id="GO:0046500">
    <property type="term" value="P:S-adenosylmethionine metabolic process"/>
    <property type="evidence" value="ECO:0007669"/>
    <property type="project" value="TreeGrafter"/>
</dbReference>
<dbReference type="OrthoDB" id="9811589at2"/>
<evidence type="ECO:0000313" key="5">
    <source>
        <dbReference type="EMBL" id="RHJ90003.1"/>
    </source>
</evidence>
<dbReference type="GO" id="GO:0016594">
    <property type="term" value="F:glycine binding"/>
    <property type="evidence" value="ECO:0007669"/>
    <property type="project" value="TreeGrafter"/>
</dbReference>
<dbReference type="Proteomes" id="UP000284841">
    <property type="component" value="Unassembled WGS sequence"/>
</dbReference>
<keyword evidence="6" id="KW-1185">Reference proteome</keyword>
<dbReference type="PANTHER" id="PTHR16458:SF2">
    <property type="entry name" value="GLYCINE N-METHYLTRANSFERASE"/>
    <property type="match status" value="1"/>
</dbReference>
<organism evidence="5 6">
    <name type="scientific">Emergencia timonensis</name>
    <dbReference type="NCBI Taxonomy" id="1776384"/>
    <lineage>
        <taxon>Bacteria</taxon>
        <taxon>Bacillati</taxon>
        <taxon>Bacillota</taxon>
        <taxon>Clostridia</taxon>
        <taxon>Peptostreptococcales</taxon>
        <taxon>Anaerovoracaceae</taxon>
        <taxon>Emergencia</taxon>
    </lineage>
</organism>
<feature type="domain" description="Methyltransferase" evidence="4">
    <location>
        <begin position="41"/>
        <end position="138"/>
    </location>
</feature>
<gene>
    <name evidence="5" type="ORF">DW099_05485</name>
</gene>
<dbReference type="Pfam" id="PF13649">
    <property type="entry name" value="Methyltransf_25"/>
    <property type="match status" value="1"/>
</dbReference>
<dbReference type="GO" id="GO:1901052">
    <property type="term" value="P:sarcosine metabolic process"/>
    <property type="evidence" value="ECO:0007669"/>
    <property type="project" value="TreeGrafter"/>
</dbReference>
<dbReference type="CDD" id="cd02440">
    <property type="entry name" value="AdoMet_MTases"/>
    <property type="match status" value="1"/>
</dbReference>
<dbReference type="EMBL" id="QRMS01000001">
    <property type="protein sequence ID" value="RHJ90003.1"/>
    <property type="molecule type" value="Genomic_DNA"/>
</dbReference>
<dbReference type="GO" id="GO:0005829">
    <property type="term" value="C:cytosol"/>
    <property type="evidence" value="ECO:0007669"/>
    <property type="project" value="TreeGrafter"/>
</dbReference>
<evidence type="ECO:0000259" key="4">
    <source>
        <dbReference type="Pfam" id="PF13649"/>
    </source>
</evidence>
<dbReference type="Gene3D" id="3.40.50.150">
    <property type="entry name" value="Vaccinia Virus protein VP39"/>
    <property type="match status" value="1"/>
</dbReference>
<evidence type="ECO:0000313" key="6">
    <source>
        <dbReference type="Proteomes" id="UP000284841"/>
    </source>
</evidence>
<dbReference type="RefSeq" id="WP_118334120.1">
    <property type="nucleotide sequence ID" value="NZ_AP025567.1"/>
</dbReference>
<name>A0A415E870_9FIRM</name>
<dbReference type="GO" id="GO:0051289">
    <property type="term" value="P:protein homotetramerization"/>
    <property type="evidence" value="ECO:0007669"/>
    <property type="project" value="TreeGrafter"/>
</dbReference>
<dbReference type="GO" id="GO:1904047">
    <property type="term" value="F:S-adenosyl-L-methionine binding"/>
    <property type="evidence" value="ECO:0007669"/>
    <property type="project" value="TreeGrafter"/>
</dbReference>
<dbReference type="Gene3D" id="2.20.25.110">
    <property type="entry name" value="S-adenosyl-L-methionine-dependent methyltransferases"/>
    <property type="match status" value="1"/>
</dbReference>